<dbReference type="Pfam" id="PF00404">
    <property type="entry name" value="Dockerin_1"/>
    <property type="match status" value="1"/>
</dbReference>
<dbReference type="SUPFAM" id="SSF63446">
    <property type="entry name" value="Type I dockerin domain"/>
    <property type="match status" value="1"/>
</dbReference>
<name>A0A1F7HEN3_9BACT</name>
<gene>
    <name evidence="1" type="ORF">A3D06_00310</name>
</gene>
<comment type="caution">
    <text evidence="1">The sequence shown here is derived from an EMBL/GenBank/DDBJ whole genome shotgun (WGS) entry which is preliminary data.</text>
</comment>
<protein>
    <recommendedName>
        <fullName evidence="3">Dockerin domain-containing protein</fullName>
    </recommendedName>
</protein>
<evidence type="ECO:0000313" key="2">
    <source>
        <dbReference type="Proteomes" id="UP000177027"/>
    </source>
</evidence>
<evidence type="ECO:0008006" key="3">
    <source>
        <dbReference type="Google" id="ProtNLM"/>
    </source>
</evidence>
<proteinExistence type="predicted"/>
<organism evidence="1 2">
    <name type="scientific">Candidatus Roizmanbacteria bacterium RIFCSPHIGHO2_02_FULL_40_9</name>
    <dbReference type="NCBI Taxonomy" id="1802042"/>
    <lineage>
        <taxon>Bacteria</taxon>
        <taxon>Candidatus Roizmaniibacteriota</taxon>
    </lineage>
</organism>
<accession>A0A1F7HEN3</accession>
<dbReference type="AlphaFoldDB" id="A0A1F7HEN3"/>
<dbReference type="Gene3D" id="1.10.1330.10">
    <property type="entry name" value="Dockerin domain"/>
    <property type="match status" value="1"/>
</dbReference>
<dbReference type="InterPro" id="IPR002105">
    <property type="entry name" value="Dockerin_1_rpt"/>
</dbReference>
<dbReference type="EMBL" id="MFZS01000002">
    <property type="protein sequence ID" value="OGK29396.1"/>
    <property type="molecule type" value="Genomic_DNA"/>
</dbReference>
<dbReference type="InterPro" id="IPR036439">
    <property type="entry name" value="Dockerin_dom_sf"/>
</dbReference>
<sequence length="279" mass="31102">MKRSAPPIAILTGFFLLSSAVIITQFLSRPSKLTQSSSATERNAEVTSNTYSAALCPLNTSIYVDEITQDGSEVPFDFSQHKDTDVKEWGFADEIHLLTDPESRIPFNQDSKALYKSTSGELSFINVAGPEDVYPEEKQTYLQLIYDKNAYEIMRKEVKECSRHGSDEWLCLGETTPGTQGDELDTHYGIKLKCNMDLSVGWVIKAKNKPTTDLAASKPVIGLECDINLDNVCNSIDLFNVIEAYGTTGQYSPADINRDFRVDARDYSVVMAYLTESKN</sequence>
<dbReference type="GO" id="GO:0004553">
    <property type="term" value="F:hydrolase activity, hydrolyzing O-glycosyl compounds"/>
    <property type="evidence" value="ECO:0007669"/>
    <property type="project" value="InterPro"/>
</dbReference>
<reference evidence="1 2" key="1">
    <citation type="journal article" date="2016" name="Nat. Commun.">
        <title>Thousands of microbial genomes shed light on interconnected biogeochemical processes in an aquifer system.</title>
        <authorList>
            <person name="Anantharaman K."/>
            <person name="Brown C.T."/>
            <person name="Hug L.A."/>
            <person name="Sharon I."/>
            <person name="Castelle C.J."/>
            <person name="Probst A.J."/>
            <person name="Thomas B.C."/>
            <person name="Singh A."/>
            <person name="Wilkins M.J."/>
            <person name="Karaoz U."/>
            <person name="Brodie E.L."/>
            <person name="Williams K.H."/>
            <person name="Hubbard S.S."/>
            <person name="Banfield J.F."/>
        </authorList>
    </citation>
    <scope>NUCLEOTIDE SEQUENCE [LARGE SCALE GENOMIC DNA]</scope>
</reference>
<dbReference type="GO" id="GO:0000272">
    <property type="term" value="P:polysaccharide catabolic process"/>
    <property type="evidence" value="ECO:0007669"/>
    <property type="project" value="InterPro"/>
</dbReference>
<evidence type="ECO:0000313" key="1">
    <source>
        <dbReference type="EMBL" id="OGK29396.1"/>
    </source>
</evidence>
<dbReference type="Proteomes" id="UP000177027">
    <property type="component" value="Unassembled WGS sequence"/>
</dbReference>